<evidence type="ECO:0000313" key="2">
    <source>
        <dbReference type="Proteomes" id="UP001148737"/>
    </source>
</evidence>
<dbReference type="Proteomes" id="UP001148737">
    <property type="component" value="Unassembled WGS sequence"/>
</dbReference>
<accession>A0ACC1QZ26</accession>
<reference evidence="1" key="1">
    <citation type="submission" date="2022-07" db="EMBL/GenBank/DDBJ databases">
        <title>Genome Sequence of Lecanicillium saksenae.</title>
        <authorList>
            <person name="Buettner E."/>
        </authorList>
    </citation>
    <scope>NUCLEOTIDE SEQUENCE</scope>
    <source>
        <strain evidence="1">VT-O1</strain>
    </source>
</reference>
<gene>
    <name evidence="1" type="ORF">NLG97_g3591</name>
</gene>
<protein>
    <submittedName>
        <fullName evidence="1">Uncharacterized protein</fullName>
    </submittedName>
</protein>
<evidence type="ECO:0000313" key="1">
    <source>
        <dbReference type="EMBL" id="KAJ3495162.1"/>
    </source>
</evidence>
<sequence>MSAMEPEAPVAAPPVTAATTVAATTNLGSMPSMDLSGDCTIALYKDGSAEYAPNGKDLIARLLRDKLVPHTPKECLPSPYWSAAASDHTPVYSPGSACPAGYTPACTSVATGAIVPAAESVQFWSPLASGEVAIGCCPSGFACGSLSYGYGCGSTLKSGEAIVAALSTNGSIEFPVQMAATSSLTIVVSAVKLVYITSQAATSTPPSTTTPTPTSTSAPAKPTTGLSAGQKAAIGVCIPLFAIAIAVALFFFCRRRRRGETAKEGPMEETMTEGKVSPTTDVYGKHELDGGPTRESRVIGQEASSSPAPFEMPGSEVGMVGQNEIVELPAHDRSASPSSTGRQSPIIRRKPVTASPLSEGEPFGHPDPETEDR</sequence>
<keyword evidence="2" id="KW-1185">Reference proteome</keyword>
<dbReference type="EMBL" id="JANAKD010000307">
    <property type="protein sequence ID" value="KAJ3495162.1"/>
    <property type="molecule type" value="Genomic_DNA"/>
</dbReference>
<name>A0ACC1QZ26_9HYPO</name>
<comment type="caution">
    <text evidence="1">The sequence shown here is derived from an EMBL/GenBank/DDBJ whole genome shotgun (WGS) entry which is preliminary data.</text>
</comment>
<organism evidence="1 2">
    <name type="scientific">Lecanicillium saksenae</name>
    <dbReference type="NCBI Taxonomy" id="468837"/>
    <lineage>
        <taxon>Eukaryota</taxon>
        <taxon>Fungi</taxon>
        <taxon>Dikarya</taxon>
        <taxon>Ascomycota</taxon>
        <taxon>Pezizomycotina</taxon>
        <taxon>Sordariomycetes</taxon>
        <taxon>Hypocreomycetidae</taxon>
        <taxon>Hypocreales</taxon>
        <taxon>Cordycipitaceae</taxon>
        <taxon>Lecanicillium</taxon>
    </lineage>
</organism>
<proteinExistence type="predicted"/>